<keyword evidence="4" id="KW-1185">Reference proteome</keyword>
<protein>
    <submittedName>
        <fullName evidence="3">Uncharacterized protein</fullName>
    </submittedName>
</protein>
<keyword evidence="2" id="KW-0732">Signal</keyword>
<accession>A0A8H6XNP0</accession>
<gene>
    <name evidence="3" type="ORF">MSAN_01950200</name>
</gene>
<proteinExistence type="predicted"/>
<evidence type="ECO:0000313" key="4">
    <source>
        <dbReference type="Proteomes" id="UP000623467"/>
    </source>
</evidence>
<dbReference type="AlphaFoldDB" id="A0A8H6XNP0"/>
<feature type="region of interest" description="Disordered" evidence="1">
    <location>
        <begin position="224"/>
        <end position="284"/>
    </location>
</feature>
<reference evidence="3" key="1">
    <citation type="submission" date="2020-05" db="EMBL/GenBank/DDBJ databases">
        <title>Mycena genomes resolve the evolution of fungal bioluminescence.</title>
        <authorList>
            <person name="Tsai I.J."/>
        </authorList>
    </citation>
    <scope>NUCLEOTIDE SEQUENCE</scope>
    <source>
        <strain evidence="3">160909Yilan</strain>
    </source>
</reference>
<dbReference type="EMBL" id="JACAZH010000022">
    <property type="protein sequence ID" value="KAF7343701.1"/>
    <property type="molecule type" value="Genomic_DNA"/>
</dbReference>
<feature type="compositionally biased region" description="Low complexity" evidence="1">
    <location>
        <begin position="224"/>
        <end position="272"/>
    </location>
</feature>
<dbReference type="Proteomes" id="UP000623467">
    <property type="component" value="Unassembled WGS sequence"/>
</dbReference>
<evidence type="ECO:0000256" key="2">
    <source>
        <dbReference type="SAM" id="SignalP"/>
    </source>
</evidence>
<name>A0A8H6XNP0_9AGAR</name>
<comment type="caution">
    <text evidence="3">The sequence shown here is derived from an EMBL/GenBank/DDBJ whole genome shotgun (WGS) entry which is preliminary data.</text>
</comment>
<feature type="chain" id="PRO_5034803753" evidence="2">
    <location>
        <begin position="29"/>
        <end position="284"/>
    </location>
</feature>
<sequence length="284" mass="28506">MAQGITRVAMTSIRLAALLTLFIVGTLAQPITTTVVTQTPAPNEVLYITTACSPTCPATDNSGNALIASSSCGATCLSCRWTMPGGSHIAEYDTTTGAISRPIGVAKDPSLAPVTCATSTSTSTIYPSRTTQVATSTPTPGEIVSTTTTCSSICPPSDNSGNALIMSSSCGTNCLVCGWNGPEGSHIAQYHVDTGAIFSPIGVAANPSIAAVACTTSAATSFLPTLSSSSHSSTTAPVQSSSTTSSDTSFLPTSTPSSLSSTTTPVQSSTSSVCRTNPAVCARP</sequence>
<evidence type="ECO:0000256" key="1">
    <source>
        <dbReference type="SAM" id="MobiDB-lite"/>
    </source>
</evidence>
<feature type="signal peptide" evidence="2">
    <location>
        <begin position="1"/>
        <end position="28"/>
    </location>
</feature>
<dbReference type="OrthoDB" id="10452393at2759"/>
<evidence type="ECO:0000313" key="3">
    <source>
        <dbReference type="EMBL" id="KAF7343701.1"/>
    </source>
</evidence>
<organism evidence="3 4">
    <name type="scientific">Mycena sanguinolenta</name>
    <dbReference type="NCBI Taxonomy" id="230812"/>
    <lineage>
        <taxon>Eukaryota</taxon>
        <taxon>Fungi</taxon>
        <taxon>Dikarya</taxon>
        <taxon>Basidiomycota</taxon>
        <taxon>Agaricomycotina</taxon>
        <taxon>Agaricomycetes</taxon>
        <taxon>Agaricomycetidae</taxon>
        <taxon>Agaricales</taxon>
        <taxon>Marasmiineae</taxon>
        <taxon>Mycenaceae</taxon>
        <taxon>Mycena</taxon>
    </lineage>
</organism>